<comment type="cofactor">
    <cofactor evidence="9">
        <name>Mg(2+)</name>
        <dbReference type="ChEBI" id="CHEBI:18420"/>
    </cofactor>
</comment>
<proteinExistence type="inferred from homology"/>
<comment type="subcellular location">
    <subcellularLocation>
        <location evidence="9">Cytoplasm</location>
    </subcellularLocation>
</comment>
<dbReference type="CDD" id="cd03109">
    <property type="entry name" value="DTBS"/>
    <property type="match status" value="1"/>
</dbReference>
<dbReference type="SUPFAM" id="SSF52540">
    <property type="entry name" value="P-loop containing nucleoside triphosphate hydrolases"/>
    <property type="match status" value="1"/>
</dbReference>
<dbReference type="RefSeq" id="WP_007932549.1">
    <property type="nucleotide sequence ID" value="NZ_AKVJ01000019.1"/>
</dbReference>
<name>I8RI12_9FIRM</name>
<feature type="binding site" evidence="9">
    <location>
        <position position="55"/>
    </location>
    <ligand>
        <name>ATP</name>
        <dbReference type="ChEBI" id="CHEBI:30616"/>
    </ligand>
</feature>
<dbReference type="GO" id="GO:0005829">
    <property type="term" value="C:cytosol"/>
    <property type="evidence" value="ECO:0007669"/>
    <property type="project" value="TreeGrafter"/>
</dbReference>
<dbReference type="GO" id="GO:0000287">
    <property type="term" value="F:magnesium ion binding"/>
    <property type="evidence" value="ECO:0007669"/>
    <property type="project" value="UniProtKB-UniRule"/>
</dbReference>
<dbReference type="EC" id="6.3.3.3" evidence="9"/>
<accession>I8RI12</accession>
<dbReference type="PATRIC" id="fig|1149862.3.peg.1366"/>
<evidence type="ECO:0000256" key="7">
    <source>
        <dbReference type="ARBA" id="ARBA00022842"/>
    </source>
</evidence>
<comment type="catalytic activity">
    <reaction evidence="8">
        <text>(7R,8S)-8-amino-7-(carboxyamino)nonanoate + ATP = (4R,5S)-dethiobiotin + ADP + phosphate + H(+)</text>
        <dbReference type="Rhea" id="RHEA:63684"/>
        <dbReference type="ChEBI" id="CHEBI:15378"/>
        <dbReference type="ChEBI" id="CHEBI:30616"/>
        <dbReference type="ChEBI" id="CHEBI:43474"/>
        <dbReference type="ChEBI" id="CHEBI:149470"/>
        <dbReference type="ChEBI" id="CHEBI:149473"/>
        <dbReference type="ChEBI" id="CHEBI:456216"/>
    </reaction>
</comment>
<feature type="binding site" evidence="9">
    <location>
        <position position="16"/>
    </location>
    <ligand>
        <name>Mg(2+)</name>
        <dbReference type="ChEBI" id="CHEBI:18420"/>
    </ligand>
</feature>
<feature type="binding site" evidence="9">
    <location>
        <position position="55"/>
    </location>
    <ligand>
        <name>Mg(2+)</name>
        <dbReference type="ChEBI" id="CHEBI:18420"/>
    </ligand>
</feature>
<dbReference type="Gene3D" id="3.40.50.300">
    <property type="entry name" value="P-loop containing nucleotide triphosphate hydrolases"/>
    <property type="match status" value="1"/>
</dbReference>
<dbReference type="EMBL" id="AKVJ01000019">
    <property type="protein sequence ID" value="EIW19443.1"/>
    <property type="molecule type" value="Genomic_DNA"/>
</dbReference>
<dbReference type="PANTHER" id="PTHR43210">
    <property type="entry name" value="DETHIOBIOTIN SYNTHETASE"/>
    <property type="match status" value="1"/>
</dbReference>
<keyword evidence="11" id="KW-1185">Reference proteome</keyword>
<gene>
    <name evidence="9" type="primary">bioD</name>
    <name evidence="10" type="ORF">FB4_2816</name>
</gene>
<keyword evidence="7 9" id="KW-0460">Magnesium</keyword>
<dbReference type="Proteomes" id="UP000004324">
    <property type="component" value="Unassembled WGS sequence"/>
</dbReference>
<evidence type="ECO:0000313" key="10">
    <source>
        <dbReference type="EMBL" id="EIW19443.1"/>
    </source>
</evidence>
<dbReference type="PANTHER" id="PTHR43210:SF2">
    <property type="entry name" value="ATP-DEPENDENT DETHIOBIOTIN SYNTHETASE BIOD 2"/>
    <property type="match status" value="1"/>
</dbReference>
<keyword evidence="5 9" id="KW-0093">Biotin biosynthesis</keyword>
<feature type="binding site" evidence="9">
    <location>
        <begin position="12"/>
        <end position="17"/>
    </location>
    <ligand>
        <name>ATP</name>
        <dbReference type="ChEBI" id="CHEBI:30616"/>
    </ligand>
</feature>
<dbReference type="PIRSF" id="PIRSF006755">
    <property type="entry name" value="DTB_synth"/>
    <property type="match status" value="1"/>
</dbReference>
<organism evidence="10 11">
    <name type="scientific">Pelosinus fermentans B4</name>
    <dbReference type="NCBI Taxonomy" id="1149862"/>
    <lineage>
        <taxon>Bacteria</taxon>
        <taxon>Bacillati</taxon>
        <taxon>Bacillota</taxon>
        <taxon>Negativicutes</taxon>
        <taxon>Selenomonadales</taxon>
        <taxon>Sporomusaceae</taxon>
        <taxon>Pelosinus</taxon>
    </lineage>
</organism>
<evidence type="ECO:0000256" key="2">
    <source>
        <dbReference type="ARBA" id="ARBA00022598"/>
    </source>
</evidence>
<sequence length="247" mass="26016">MKGLFITATDTDIGKTVITGAIAAALRDCGIHVGVIKPLASGGVVNADGHIQSEDAVFLAKAAGIPVEKWAQVNSFCLTPALTPAAAADQMGIDIDIPNLIAACRNTSQFYESVLIEGVGGIAAPLWKEYLVADMVSELNLPVVVVTGPQLGTINHTVLTVAYAKARNINVAGIIMNKWNENAKGVLEESNMEYIERLTGVPILGKFPVADSVSVSMGQTESLAELAKLNLNIERIIHIIEGSNGNE</sequence>
<feature type="binding site" evidence="9">
    <location>
        <position position="117"/>
    </location>
    <ligand>
        <name>Mg(2+)</name>
        <dbReference type="ChEBI" id="CHEBI:18420"/>
    </ligand>
</feature>
<evidence type="ECO:0000256" key="6">
    <source>
        <dbReference type="ARBA" id="ARBA00022840"/>
    </source>
</evidence>
<comment type="catalytic activity">
    <reaction evidence="9">
        <text>(7R,8S)-7,8-diammoniononanoate + CO2 + ATP = (4R,5S)-dethiobiotin + ADP + phosphate + 3 H(+)</text>
        <dbReference type="Rhea" id="RHEA:15805"/>
        <dbReference type="ChEBI" id="CHEBI:15378"/>
        <dbReference type="ChEBI" id="CHEBI:16526"/>
        <dbReference type="ChEBI" id="CHEBI:30616"/>
        <dbReference type="ChEBI" id="CHEBI:43474"/>
        <dbReference type="ChEBI" id="CHEBI:149469"/>
        <dbReference type="ChEBI" id="CHEBI:149473"/>
        <dbReference type="ChEBI" id="CHEBI:456216"/>
        <dbReference type="EC" id="6.3.3.3"/>
    </reaction>
</comment>
<evidence type="ECO:0000256" key="3">
    <source>
        <dbReference type="ARBA" id="ARBA00022723"/>
    </source>
</evidence>
<comment type="subunit">
    <text evidence="9">Homodimer.</text>
</comment>
<protein>
    <recommendedName>
        <fullName evidence="9">ATP-dependent dethiobiotin synthetase BioD</fullName>
        <ecNumber evidence="9">6.3.3.3</ecNumber>
    </recommendedName>
    <alternativeName>
        <fullName evidence="9">DTB synthetase</fullName>
        <shortName evidence="9">DTBS</shortName>
    </alternativeName>
    <alternativeName>
        <fullName evidence="9">Dethiobiotin synthase</fullName>
    </alternativeName>
</protein>
<comment type="similarity">
    <text evidence="9">Belongs to the dethiobiotin synthetase family.</text>
</comment>
<evidence type="ECO:0000256" key="8">
    <source>
        <dbReference type="ARBA" id="ARBA00047386"/>
    </source>
</evidence>
<keyword evidence="2 9" id="KW-0436">Ligase</keyword>
<dbReference type="GO" id="GO:0004141">
    <property type="term" value="F:dethiobiotin synthase activity"/>
    <property type="evidence" value="ECO:0007669"/>
    <property type="project" value="UniProtKB-UniRule"/>
</dbReference>
<comment type="pathway">
    <text evidence="9">Cofactor biosynthesis; biotin biosynthesis; biotin from 7,8-diaminononanoate: step 1/2.</text>
</comment>
<dbReference type="AlphaFoldDB" id="I8RI12"/>
<dbReference type="OrthoDB" id="9802097at2"/>
<comment type="caution">
    <text evidence="10">The sequence shown here is derived from an EMBL/GenBank/DDBJ whole genome shotgun (WGS) entry which is preliminary data.</text>
</comment>
<feature type="binding site" evidence="9">
    <location>
        <begin position="177"/>
        <end position="178"/>
    </location>
    <ligand>
        <name>ATP</name>
        <dbReference type="ChEBI" id="CHEBI:30616"/>
    </ligand>
</feature>
<feature type="active site" evidence="9">
    <location>
        <position position="37"/>
    </location>
</feature>
<dbReference type="UniPathway" id="UPA00078">
    <property type="reaction ID" value="UER00161"/>
</dbReference>
<evidence type="ECO:0000256" key="9">
    <source>
        <dbReference type="HAMAP-Rule" id="MF_00336"/>
    </source>
</evidence>
<keyword evidence="4 9" id="KW-0547">Nucleotide-binding</keyword>
<comment type="function">
    <text evidence="9">Catalyzes a mechanistically unusual reaction, the ATP-dependent insertion of CO2 between the N7 and N8 nitrogen atoms of 7,8-diaminopelargonic acid (DAPA, also called 7,8-diammoniononanoate) to form a ureido ring.</text>
</comment>
<dbReference type="GO" id="GO:0009102">
    <property type="term" value="P:biotin biosynthetic process"/>
    <property type="evidence" value="ECO:0007669"/>
    <property type="project" value="UniProtKB-UniRule"/>
</dbReference>
<dbReference type="NCBIfam" id="TIGR00347">
    <property type="entry name" value="bioD"/>
    <property type="match status" value="1"/>
</dbReference>
<feature type="binding site" evidence="9">
    <location>
        <begin position="117"/>
        <end position="120"/>
    </location>
    <ligand>
        <name>ATP</name>
        <dbReference type="ChEBI" id="CHEBI:30616"/>
    </ligand>
</feature>
<reference evidence="10 11" key="1">
    <citation type="journal article" date="2012" name="J. Bacteriol.">
        <title>Draft Genome Sequences for Two Metal-Reducing Pelosinus fermentans Strains Isolated from a Cr(VI)-Contaminated Site and for Type Strain R7.</title>
        <authorList>
            <person name="Brown S.D."/>
            <person name="Podar M."/>
            <person name="Klingeman D.M."/>
            <person name="Johnson C.M."/>
            <person name="Yang Z.K."/>
            <person name="Utturkar S.M."/>
            <person name="Land M.L."/>
            <person name="Mosher J.J."/>
            <person name="Hurt R.A.Jr."/>
            <person name="Phelps T.J."/>
            <person name="Palumbo A.V."/>
            <person name="Arkin A.P."/>
            <person name="Hazen T.C."/>
            <person name="Elias D.A."/>
        </authorList>
    </citation>
    <scope>NUCLEOTIDE SEQUENCE [LARGE SCALE GENOMIC DNA]</scope>
    <source>
        <strain evidence="10 11">B4</strain>
    </source>
</reference>
<dbReference type="Pfam" id="PF13500">
    <property type="entry name" value="AAA_26"/>
    <property type="match status" value="1"/>
</dbReference>
<keyword evidence="6 9" id="KW-0067">ATP-binding</keyword>
<dbReference type="GO" id="GO:0005524">
    <property type="term" value="F:ATP binding"/>
    <property type="evidence" value="ECO:0007669"/>
    <property type="project" value="UniProtKB-UniRule"/>
</dbReference>
<evidence type="ECO:0000313" key="11">
    <source>
        <dbReference type="Proteomes" id="UP000004324"/>
    </source>
</evidence>
<evidence type="ECO:0000256" key="1">
    <source>
        <dbReference type="ARBA" id="ARBA00022490"/>
    </source>
</evidence>
<keyword evidence="1 9" id="KW-0963">Cytoplasm</keyword>
<dbReference type="InterPro" id="IPR004472">
    <property type="entry name" value="DTB_synth_BioD"/>
</dbReference>
<dbReference type="InterPro" id="IPR027417">
    <property type="entry name" value="P-loop_NTPase"/>
</dbReference>
<evidence type="ECO:0000256" key="4">
    <source>
        <dbReference type="ARBA" id="ARBA00022741"/>
    </source>
</evidence>
<feature type="binding site" evidence="9">
    <location>
        <position position="41"/>
    </location>
    <ligand>
        <name>substrate</name>
    </ligand>
</feature>
<evidence type="ECO:0000256" key="5">
    <source>
        <dbReference type="ARBA" id="ARBA00022756"/>
    </source>
</evidence>
<comment type="caution">
    <text evidence="9">Lacks conserved residue(s) required for the propagation of feature annotation.</text>
</comment>
<dbReference type="HAMAP" id="MF_00336">
    <property type="entry name" value="BioD"/>
    <property type="match status" value="1"/>
</dbReference>
<keyword evidence="3 9" id="KW-0479">Metal-binding</keyword>